<dbReference type="Proteomes" id="UP001153069">
    <property type="component" value="Unassembled WGS sequence"/>
</dbReference>
<gene>
    <name evidence="7" type="ORF">SEMRO_43_G026250.1</name>
</gene>
<accession>A0A9N8H1L5</accession>
<feature type="domain" description="RanBP2-type" evidence="6">
    <location>
        <begin position="146"/>
        <end position="175"/>
    </location>
</feature>
<feature type="compositionally biased region" description="Polar residues" evidence="5">
    <location>
        <begin position="11"/>
        <end position="24"/>
    </location>
</feature>
<dbReference type="EMBL" id="CAICTM010000043">
    <property type="protein sequence ID" value="CAB9498698.1"/>
    <property type="molecule type" value="Genomic_DNA"/>
</dbReference>
<evidence type="ECO:0000256" key="1">
    <source>
        <dbReference type="ARBA" id="ARBA00022723"/>
    </source>
</evidence>
<reference evidence="7" key="1">
    <citation type="submission" date="2020-06" db="EMBL/GenBank/DDBJ databases">
        <authorList>
            <consortium name="Plant Systems Biology data submission"/>
        </authorList>
    </citation>
    <scope>NUCLEOTIDE SEQUENCE</scope>
    <source>
        <strain evidence="7">D6</strain>
    </source>
</reference>
<evidence type="ECO:0000313" key="8">
    <source>
        <dbReference type="Proteomes" id="UP001153069"/>
    </source>
</evidence>
<dbReference type="InterPro" id="IPR001876">
    <property type="entry name" value="Znf_RanBP2"/>
</dbReference>
<feature type="compositionally biased region" description="Low complexity" evidence="5">
    <location>
        <begin position="271"/>
        <end position="290"/>
    </location>
</feature>
<evidence type="ECO:0000256" key="3">
    <source>
        <dbReference type="ARBA" id="ARBA00022833"/>
    </source>
</evidence>
<proteinExistence type="predicted"/>
<evidence type="ECO:0000256" key="2">
    <source>
        <dbReference type="ARBA" id="ARBA00022771"/>
    </source>
</evidence>
<comment type="caution">
    <text evidence="7">The sequence shown here is derived from an EMBL/GenBank/DDBJ whole genome shotgun (WGS) entry which is preliminary data.</text>
</comment>
<feature type="compositionally biased region" description="Basic residues" evidence="5">
    <location>
        <begin position="257"/>
        <end position="270"/>
    </location>
</feature>
<evidence type="ECO:0000259" key="6">
    <source>
        <dbReference type="PROSITE" id="PS50199"/>
    </source>
</evidence>
<dbReference type="Gene3D" id="2.30.30.380">
    <property type="entry name" value="Zn-finger domain of Sec23/24"/>
    <property type="match status" value="1"/>
</dbReference>
<name>A0A9N8H1L5_9STRA</name>
<evidence type="ECO:0000256" key="4">
    <source>
        <dbReference type="PROSITE-ProRule" id="PRU00322"/>
    </source>
</evidence>
<dbReference type="AlphaFoldDB" id="A0A9N8H1L5"/>
<keyword evidence="1" id="KW-0479">Metal-binding</keyword>
<dbReference type="GO" id="GO:0008270">
    <property type="term" value="F:zinc ion binding"/>
    <property type="evidence" value="ECO:0007669"/>
    <property type="project" value="UniProtKB-KW"/>
</dbReference>
<organism evidence="7 8">
    <name type="scientific">Seminavis robusta</name>
    <dbReference type="NCBI Taxonomy" id="568900"/>
    <lineage>
        <taxon>Eukaryota</taxon>
        <taxon>Sar</taxon>
        <taxon>Stramenopiles</taxon>
        <taxon>Ochrophyta</taxon>
        <taxon>Bacillariophyta</taxon>
        <taxon>Bacillariophyceae</taxon>
        <taxon>Bacillariophycidae</taxon>
        <taxon>Naviculales</taxon>
        <taxon>Naviculaceae</taxon>
        <taxon>Seminavis</taxon>
    </lineage>
</organism>
<dbReference type="SUPFAM" id="SSF90209">
    <property type="entry name" value="Ran binding protein zinc finger-like"/>
    <property type="match status" value="1"/>
</dbReference>
<feature type="region of interest" description="Disordered" evidence="5">
    <location>
        <begin position="225"/>
        <end position="290"/>
    </location>
</feature>
<protein>
    <recommendedName>
        <fullName evidence="6">RanBP2-type domain-containing protein</fullName>
    </recommendedName>
</protein>
<dbReference type="InterPro" id="IPR036443">
    <property type="entry name" value="Znf_RanBP2_sf"/>
</dbReference>
<feature type="compositionally biased region" description="Low complexity" evidence="5">
    <location>
        <begin position="71"/>
        <end position="80"/>
    </location>
</feature>
<feature type="region of interest" description="Disordered" evidence="5">
    <location>
        <begin position="1"/>
        <end position="33"/>
    </location>
</feature>
<sequence>MQHQHTEDLTNEPNTKDTAATATMKNDDQEQIDIEASLSRIGVLSDSLAALTRKRPSGDGNGGRRVQRRPSLGSSVTSGSSIGIDDLVNNLEGLEFEMLCNNPNENGLDLSISRLSMNDSVGSHHTGGGNNESTARLSMGLWSLQDMEPWACATCTFENEPVFSVCEMCGQCRPPPRQDYSNNNNNNSSLMMSNNNNSNNSMMVDHARRRVDSTVLVMQEQRMMELQQFKAPPSRSMSPRPPRAAARKRSEPPPPRHPPKGRSPKRHGSTRRSSSPVPPTTNLLNPSLHSLSSTTYNREASMRDLFADSSNHSASLHKTSRLQDSFTTATTFDMSASSFDYFPPERIAIPGIEEEEDRDAVELDPNSAEC</sequence>
<keyword evidence="3" id="KW-0862">Zinc</keyword>
<feature type="region of interest" description="Disordered" evidence="5">
    <location>
        <begin position="52"/>
        <end position="80"/>
    </location>
</feature>
<dbReference type="PROSITE" id="PS01358">
    <property type="entry name" value="ZF_RANBP2_1"/>
    <property type="match status" value="1"/>
</dbReference>
<keyword evidence="8" id="KW-1185">Reference proteome</keyword>
<evidence type="ECO:0000313" key="7">
    <source>
        <dbReference type="EMBL" id="CAB9498698.1"/>
    </source>
</evidence>
<evidence type="ECO:0000256" key="5">
    <source>
        <dbReference type="SAM" id="MobiDB-lite"/>
    </source>
</evidence>
<keyword evidence="2 4" id="KW-0863">Zinc-finger</keyword>
<dbReference type="PROSITE" id="PS50199">
    <property type="entry name" value="ZF_RANBP2_2"/>
    <property type="match status" value="1"/>
</dbReference>